<evidence type="ECO:0000313" key="3">
    <source>
        <dbReference type="Proteomes" id="UP000596739"/>
    </source>
</evidence>
<dbReference type="EMBL" id="JAENHN010000006">
    <property type="protein sequence ID" value="MBK1809439.1"/>
    <property type="molecule type" value="Genomic_DNA"/>
</dbReference>
<evidence type="ECO:0000259" key="1">
    <source>
        <dbReference type="Pfam" id="PF04233"/>
    </source>
</evidence>
<keyword evidence="3" id="KW-1185">Reference proteome</keyword>
<evidence type="ECO:0000313" key="2">
    <source>
        <dbReference type="EMBL" id="MBK1809439.1"/>
    </source>
</evidence>
<organism evidence="2 3">
    <name type="scientific">Clostridium yunnanense</name>
    <dbReference type="NCBI Taxonomy" id="2800325"/>
    <lineage>
        <taxon>Bacteria</taxon>
        <taxon>Bacillati</taxon>
        <taxon>Bacillota</taxon>
        <taxon>Clostridia</taxon>
        <taxon>Eubacteriales</taxon>
        <taxon>Clostridiaceae</taxon>
        <taxon>Clostridium</taxon>
    </lineage>
</organism>
<name>A0ABS1EJ92_9CLOT</name>
<accession>A0ABS1EJ92</accession>
<reference evidence="3" key="1">
    <citation type="submission" date="2021-01" db="EMBL/GenBank/DDBJ databases">
        <title>Genome public.</title>
        <authorList>
            <person name="Liu C."/>
            <person name="Sun Q."/>
        </authorList>
    </citation>
    <scope>NUCLEOTIDE SEQUENCE [LARGE SCALE GENOMIC DNA]</scope>
    <source>
        <strain evidence="3">YIM B02505</strain>
    </source>
</reference>
<sequence length="436" mass="48755">MDATLGKLYNKNYNSMINYGKNTFDYEYFGVFYEVEGVLNSKLNFAGLKEEEIKEVLETPVAGLKLSERLYDKHLNDIKLKVKGAITEGLINNKGYGELAKNLSDIGNSNYNNNVKIAVTEAGRIKSLAKQKGLEEAVKSGVSLKKKWIAVSDKKTRADHQQLNGQVADIDEKFHLHGYSASQPRLFGVAKEDMGCRCDCETVVEEAYNEATNSKESIEAKKYDSFDEWYKDRVSKNEGLDGGKSSITSIKDKTPPVYGQVEEGLLDKSGIRYNGVNGAANNVGEKYDRVTQAYTGGRTQVELDDLARDPSHGFKIEEQGLKEREIGLALEERGDLGRIIRDTQIDKGAEFIDTTTGLKWDVKSFESYPMGRNGIPITKVKKGAFSVDKGMEKIYGEFDKGNNIIIDKRLLIPEHIIQLKEAIKEAGIGDRIIWYP</sequence>
<feature type="domain" description="Phage head morphogenesis" evidence="1">
    <location>
        <begin position="81"/>
        <end position="199"/>
    </location>
</feature>
<protein>
    <recommendedName>
        <fullName evidence="1">Phage head morphogenesis domain-containing protein</fullName>
    </recommendedName>
</protein>
<dbReference type="InterPro" id="IPR006528">
    <property type="entry name" value="Phage_head_morphogenesis_dom"/>
</dbReference>
<proteinExistence type="predicted"/>
<dbReference type="RefSeq" id="WP_200265974.1">
    <property type="nucleotide sequence ID" value="NZ_JAENHN010000006.1"/>
</dbReference>
<dbReference type="Pfam" id="PF04233">
    <property type="entry name" value="Phage_Mu_F"/>
    <property type="match status" value="1"/>
</dbReference>
<gene>
    <name evidence="2" type="ORF">JHL18_02100</name>
</gene>
<dbReference type="Proteomes" id="UP000596739">
    <property type="component" value="Unassembled WGS sequence"/>
</dbReference>
<comment type="caution">
    <text evidence="2">The sequence shown here is derived from an EMBL/GenBank/DDBJ whole genome shotgun (WGS) entry which is preliminary data.</text>
</comment>